<name>A0A7Y0LVQ8_CELFI</name>
<dbReference type="Pfam" id="PF02417">
    <property type="entry name" value="Chromate_transp"/>
    <property type="match status" value="2"/>
</dbReference>
<evidence type="ECO:0000256" key="1">
    <source>
        <dbReference type="ARBA" id="ARBA00004651"/>
    </source>
</evidence>
<feature type="transmembrane region" description="Helical" evidence="7">
    <location>
        <begin position="63"/>
        <end position="87"/>
    </location>
</feature>
<feature type="transmembrane region" description="Helical" evidence="7">
    <location>
        <begin position="99"/>
        <end position="118"/>
    </location>
</feature>
<proteinExistence type="inferred from homology"/>
<dbReference type="InterPro" id="IPR052518">
    <property type="entry name" value="CHR_Transporter"/>
</dbReference>
<feature type="transmembrane region" description="Helical" evidence="7">
    <location>
        <begin position="311"/>
        <end position="338"/>
    </location>
</feature>
<keyword evidence="6 7" id="KW-0472">Membrane</keyword>
<dbReference type="EMBL" id="JABCJJ010000002">
    <property type="protein sequence ID" value="NMR19043.1"/>
    <property type="molecule type" value="Genomic_DNA"/>
</dbReference>
<dbReference type="PANTHER" id="PTHR43663">
    <property type="entry name" value="CHROMATE TRANSPORT PROTEIN-RELATED"/>
    <property type="match status" value="1"/>
</dbReference>
<dbReference type="RefSeq" id="WP_169322985.1">
    <property type="nucleotide sequence ID" value="NZ_JABCJJ010000002.1"/>
</dbReference>
<accession>A0A7Y0LVQ8</accession>
<keyword evidence="5 7" id="KW-1133">Transmembrane helix</keyword>
<evidence type="ECO:0000256" key="6">
    <source>
        <dbReference type="ARBA" id="ARBA00023136"/>
    </source>
</evidence>
<feature type="transmembrane region" description="Helical" evidence="7">
    <location>
        <begin position="236"/>
        <end position="257"/>
    </location>
</feature>
<feature type="transmembrane region" description="Helical" evidence="7">
    <location>
        <begin position="207"/>
        <end position="229"/>
    </location>
</feature>
<sequence length="427" mass="42857">MVRVGLIGFGGGSALIPLMEDELVARRRILDRATFSRHIVVASITPGALPVKLGGLAGTTVGGAWLCLTMATLVSLPGTAATVGILSAVRSGGQGVIRYVELASVGVTVFIIALLVHYVGKVLTSEGSGWLVAAGIATLSFLATGAADAAEFIGHLIGRQWQPSVPRLTAVQLVASALVIIALRAALRRGHPARLPAIGHDGGLGAAAVLRSTALLLSVAAGATAAAALVGGKEALALMALVALSTLTSFGGGEAYVGVADGFFVGGGHLSADVFYSQVVPVANALPGPILVKIAAGVGYGATAPTQGATAAWVVAAAGALLAVTVGTAVAVLVLGAYHRAQRSAVVRDIGLYILPVICGLLITTSLSMLNAGADVSIRAGVQPWLTLWLSLAATVLVTWLRHRRSVHDAVLILLCGAASLAAMTAA</sequence>
<feature type="transmembrane region" description="Helical" evidence="7">
    <location>
        <begin position="165"/>
        <end position="187"/>
    </location>
</feature>
<dbReference type="InterPro" id="IPR003370">
    <property type="entry name" value="Chromate_transpt"/>
</dbReference>
<feature type="transmembrane region" description="Helical" evidence="7">
    <location>
        <begin position="350"/>
        <end position="370"/>
    </location>
</feature>
<reference evidence="8 9" key="1">
    <citation type="submission" date="2020-04" db="EMBL/GenBank/DDBJ databases">
        <title>Sequencing and Assembly of C. fimi.</title>
        <authorList>
            <person name="Ramsey A.R."/>
        </authorList>
    </citation>
    <scope>NUCLEOTIDE SEQUENCE [LARGE SCALE GENOMIC DNA]</scope>
    <source>
        <strain evidence="8 9">SB</strain>
    </source>
</reference>
<organism evidence="8 9">
    <name type="scientific">Cellulomonas fimi</name>
    <dbReference type="NCBI Taxonomy" id="1708"/>
    <lineage>
        <taxon>Bacteria</taxon>
        <taxon>Bacillati</taxon>
        <taxon>Actinomycetota</taxon>
        <taxon>Actinomycetes</taxon>
        <taxon>Micrococcales</taxon>
        <taxon>Cellulomonadaceae</taxon>
        <taxon>Cellulomonas</taxon>
    </lineage>
</organism>
<evidence type="ECO:0000313" key="9">
    <source>
        <dbReference type="Proteomes" id="UP000562124"/>
    </source>
</evidence>
<evidence type="ECO:0000256" key="4">
    <source>
        <dbReference type="ARBA" id="ARBA00022692"/>
    </source>
</evidence>
<dbReference type="Proteomes" id="UP000562124">
    <property type="component" value="Unassembled WGS sequence"/>
</dbReference>
<feature type="transmembrane region" description="Helical" evidence="7">
    <location>
        <begin position="130"/>
        <end position="153"/>
    </location>
</feature>
<evidence type="ECO:0000256" key="2">
    <source>
        <dbReference type="ARBA" id="ARBA00005262"/>
    </source>
</evidence>
<evidence type="ECO:0000256" key="3">
    <source>
        <dbReference type="ARBA" id="ARBA00022475"/>
    </source>
</evidence>
<dbReference type="PANTHER" id="PTHR43663:SF1">
    <property type="entry name" value="CHROMATE TRANSPORTER"/>
    <property type="match status" value="1"/>
</dbReference>
<gene>
    <name evidence="8" type="ORF">HIR71_02185</name>
</gene>
<evidence type="ECO:0000313" key="8">
    <source>
        <dbReference type="EMBL" id="NMR19043.1"/>
    </source>
</evidence>
<feature type="transmembrane region" description="Helical" evidence="7">
    <location>
        <begin position="382"/>
        <end position="400"/>
    </location>
</feature>
<dbReference type="GO" id="GO:0015109">
    <property type="term" value="F:chromate transmembrane transporter activity"/>
    <property type="evidence" value="ECO:0007669"/>
    <property type="project" value="InterPro"/>
</dbReference>
<dbReference type="GO" id="GO:0005886">
    <property type="term" value="C:plasma membrane"/>
    <property type="evidence" value="ECO:0007669"/>
    <property type="project" value="UniProtKB-SubCell"/>
</dbReference>
<keyword evidence="9" id="KW-1185">Reference proteome</keyword>
<evidence type="ECO:0008006" key="10">
    <source>
        <dbReference type="Google" id="ProtNLM"/>
    </source>
</evidence>
<keyword evidence="4 7" id="KW-0812">Transmembrane</keyword>
<comment type="subcellular location">
    <subcellularLocation>
        <location evidence="1">Cell membrane</location>
        <topology evidence="1">Multi-pass membrane protein</topology>
    </subcellularLocation>
</comment>
<protein>
    <recommendedName>
        <fullName evidence="10">Chromate transporter</fullName>
    </recommendedName>
</protein>
<comment type="similarity">
    <text evidence="2">Belongs to the chromate ion transporter (CHR) (TC 2.A.51) family.</text>
</comment>
<keyword evidence="3" id="KW-1003">Cell membrane</keyword>
<evidence type="ECO:0000256" key="7">
    <source>
        <dbReference type="SAM" id="Phobius"/>
    </source>
</evidence>
<dbReference type="AlphaFoldDB" id="A0A7Y0LVQ8"/>
<evidence type="ECO:0000256" key="5">
    <source>
        <dbReference type="ARBA" id="ARBA00022989"/>
    </source>
</evidence>
<comment type="caution">
    <text evidence="8">The sequence shown here is derived from an EMBL/GenBank/DDBJ whole genome shotgun (WGS) entry which is preliminary data.</text>
</comment>